<name>A0A3R6BNT4_PARDI</name>
<organism evidence="1 2">
    <name type="scientific">Parabacteroides distasonis</name>
    <dbReference type="NCBI Taxonomy" id="823"/>
    <lineage>
        <taxon>Bacteria</taxon>
        <taxon>Pseudomonadati</taxon>
        <taxon>Bacteroidota</taxon>
        <taxon>Bacteroidia</taxon>
        <taxon>Bacteroidales</taxon>
        <taxon>Tannerellaceae</taxon>
        <taxon>Parabacteroides</taxon>
    </lineage>
</organism>
<proteinExistence type="predicted"/>
<gene>
    <name evidence="1" type="ORF">DW782_07705</name>
</gene>
<comment type="caution">
    <text evidence="1">The sequence shown here is derived from an EMBL/GenBank/DDBJ whole genome shotgun (WGS) entry which is preliminary data.</text>
</comment>
<reference evidence="1 2" key="1">
    <citation type="submission" date="2018-08" db="EMBL/GenBank/DDBJ databases">
        <title>A genome reference for cultivated species of the human gut microbiota.</title>
        <authorList>
            <person name="Zou Y."/>
            <person name="Xue W."/>
            <person name="Luo G."/>
        </authorList>
    </citation>
    <scope>NUCLEOTIDE SEQUENCE [LARGE SCALE GENOMIC DNA]</scope>
    <source>
        <strain evidence="1 2">AM30-4</strain>
    </source>
</reference>
<evidence type="ECO:0008006" key="3">
    <source>
        <dbReference type="Google" id="ProtNLM"/>
    </source>
</evidence>
<dbReference type="Proteomes" id="UP000284660">
    <property type="component" value="Unassembled WGS sequence"/>
</dbReference>
<sequence>MAMSEDKKKCFVIMPISDAEGYDKGHFTRVYEHLVKPAVIEAGFEPMRADDTSKANFIVVDILKQILESDMAICDLSSRNPNVFYELGIRQAFNLKTVLIKDIKTTMPFDIAGIRTLHYNENLRIDEVKKAIPEMAKCIKETYETNDKDVNSLLQLLSIDKPATLPDKVTLSKDSNLILNAINDLQKKISSLEYAKLIHRNKEVMLPNGEGIPLGMYVSKNNLTIGKIVAETSDKLILCDDYNNLNYLDKSEYINKGFTYVPF</sequence>
<dbReference type="Gene3D" id="3.40.50.450">
    <property type="match status" value="1"/>
</dbReference>
<evidence type="ECO:0000313" key="1">
    <source>
        <dbReference type="EMBL" id="RHD76627.1"/>
    </source>
</evidence>
<evidence type="ECO:0000313" key="2">
    <source>
        <dbReference type="Proteomes" id="UP000284660"/>
    </source>
</evidence>
<dbReference type="EMBL" id="QSJN01000003">
    <property type="protein sequence ID" value="RHD76627.1"/>
    <property type="molecule type" value="Genomic_DNA"/>
</dbReference>
<dbReference type="AlphaFoldDB" id="A0A3R6BNT4"/>
<protein>
    <recommendedName>
        <fullName evidence="3">Nucleoside 2-deoxyribosyltransferase</fullName>
    </recommendedName>
</protein>
<accession>A0A3R6BNT4</accession>